<organism evidence="5 6">
    <name type="scientific">Vitis rotundifolia</name>
    <name type="common">Muscadine grape</name>
    <dbReference type="NCBI Taxonomy" id="103349"/>
    <lineage>
        <taxon>Eukaryota</taxon>
        <taxon>Viridiplantae</taxon>
        <taxon>Streptophyta</taxon>
        <taxon>Embryophyta</taxon>
        <taxon>Tracheophyta</taxon>
        <taxon>Spermatophyta</taxon>
        <taxon>Magnoliopsida</taxon>
        <taxon>eudicotyledons</taxon>
        <taxon>Gunneridae</taxon>
        <taxon>Pentapetalae</taxon>
        <taxon>rosids</taxon>
        <taxon>Vitales</taxon>
        <taxon>Vitaceae</taxon>
        <taxon>Viteae</taxon>
        <taxon>Vitis</taxon>
    </lineage>
</organism>
<dbReference type="FunFam" id="1.25.40.10:FF:000366">
    <property type="entry name" value="Pentatricopeptide (PPR) repeat-containing protein"/>
    <property type="match status" value="1"/>
</dbReference>
<dbReference type="GO" id="GO:0009451">
    <property type="term" value="P:RNA modification"/>
    <property type="evidence" value="ECO:0007669"/>
    <property type="project" value="InterPro"/>
</dbReference>
<dbReference type="Pfam" id="PF20431">
    <property type="entry name" value="E_motif"/>
    <property type="match status" value="1"/>
</dbReference>
<accession>A0AA38Z867</accession>
<dbReference type="GO" id="GO:0008270">
    <property type="term" value="F:zinc ion binding"/>
    <property type="evidence" value="ECO:0007669"/>
    <property type="project" value="InterPro"/>
</dbReference>
<feature type="domain" description="DYW" evidence="4">
    <location>
        <begin position="913"/>
        <end position="1005"/>
    </location>
</feature>
<evidence type="ECO:0000313" key="5">
    <source>
        <dbReference type="EMBL" id="KAJ9684198.1"/>
    </source>
</evidence>
<feature type="repeat" description="PPR" evidence="3">
    <location>
        <begin position="495"/>
        <end position="529"/>
    </location>
</feature>
<dbReference type="InterPro" id="IPR046960">
    <property type="entry name" value="PPR_At4g14850-like_plant"/>
</dbReference>
<dbReference type="InterPro" id="IPR011990">
    <property type="entry name" value="TPR-like_helical_dom_sf"/>
</dbReference>
<dbReference type="InterPro" id="IPR046848">
    <property type="entry name" value="E_motif"/>
</dbReference>
<dbReference type="EMBL" id="JARBHA010000013">
    <property type="protein sequence ID" value="KAJ9684198.1"/>
    <property type="molecule type" value="Genomic_DNA"/>
</dbReference>
<dbReference type="InterPro" id="IPR002885">
    <property type="entry name" value="PPR_rpt"/>
</dbReference>
<dbReference type="FunFam" id="1.25.40.10:FF:000344">
    <property type="entry name" value="Pentatricopeptide repeat-containing protein"/>
    <property type="match status" value="1"/>
</dbReference>
<feature type="repeat" description="PPR" evidence="3">
    <location>
        <begin position="262"/>
        <end position="292"/>
    </location>
</feature>
<reference evidence="5 6" key="1">
    <citation type="journal article" date="2023" name="BMC Biotechnol.">
        <title>Vitis rotundifolia cv Carlos genome sequencing.</title>
        <authorList>
            <person name="Huff M."/>
            <person name="Hulse-Kemp A."/>
            <person name="Scheffler B."/>
            <person name="Youngblood R."/>
            <person name="Simpson S."/>
            <person name="Babiker E."/>
            <person name="Staton M."/>
        </authorList>
    </citation>
    <scope>NUCLEOTIDE SEQUENCE [LARGE SCALE GENOMIC DNA]</scope>
    <source>
        <tissue evidence="5">Leaf</tissue>
    </source>
</reference>
<evidence type="ECO:0000256" key="2">
    <source>
        <dbReference type="ARBA" id="ARBA00022737"/>
    </source>
</evidence>
<gene>
    <name evidence="5" type="ORF">PVL29_016604</name>
</gene>
<name>A0AA38Z867_VITRO</name>
<dbReference type="Proteomes" id="UP001168098">
    <property type="component" value="Unassembled WGS sequence"/>
</dbReference>
<feature type="repeat" description="PPR" evidence="3">
    <location>
        <begin position="293"/>
        <end position="327"/>
    </location>
</feature>
<dbReference type="Pfam" id="PF13041">
    <property type="entry name" value="PPR_2"/>
    <property type="match status" value="5"/>
</dbReference>
<dbReference type="FunFam" id="1.25.40.10:FF:000031">
    <property type="entry name" value="Pentatricopeptide repeat-containing protein mitochondrial"/>
    <property type="match status" value="1"/>
</dbReference>
<feature type="repeat" description="PPR" evidence="3">
    <location>
        <begin position="93"/>
        <end position="127"/>
    </location>
</feature>
<dbReference type="PANTHER" id="PTHR47926:SF347">
    <property type="entry name" value="PENTATRICOPEPTIDE REPEAT-CONTAINING PROTEIN"/>
    <property type="match status" value="1"/>
</dbReference>
<dbReference type="NCBIfam" id="TIGR00756">
    <property type="entry name" value="PPR"/>
    <property type="match status" value="10"/>
</dbReference>
<dbReference type="InterPro" id="IPR032867">
    <property type="entry name" value="DYW_dom"/>
</dbReference>
<feature type="repeat" description="PPR" evidence="3">
    <location>
        <begin position="394"/>
        <end position="428"/>
    </location>
</feature>
<feature type="repeat" description="PPR" evidence="3">
    <location>
        <begin position="597"/>
        <end position="631"/>
    </location>
</feature>
<dbReference type="PROSITE" id="PS51375">
    <property type="entry name" value="PPR"/>
    <property type="match status" value="9"/>
</dbReference>
<sequence length="1005" mass="112481">MCIKHQLRRSFTSIATAASEFPSLSSSTYTNYLHYPRLLSSCKHLNPLLQIHAQIIVSGFKHHHSITHLINLYSLFHKCDLARSVFDSTPNPSRILWNSMIRAYTRSKQYNEALEMYYCMVEKGLEPDKYTFTFVLKACTGALNLQEGVWVHGEIDRRGLECDVFIGAGLVDMYSKMGDLKRAREVFDKMPKRDVVAWNAMIAGLSQSEDPCEAVDFFRSMQLFGVEPSSVSLLNLFPGICKLSNIELCRSIHGYVFRRDFSSAVSNGLIDLYSKCGDVDVARKVFDQMVDQDDVSWGTMMAGYAHNGYFVEVLELFDKMKLGHVRINKVSAVSAFLAAAEMRDLEKGKEIHDCAIQQRVDSDILVATPLMVMYAKCGETEKAKQLFLGLQGRDLVAWSAIIAALVQTGYPEEALSLFQEMQNQKMKPNRVTLMSILPACADLSLLKLGKSIHCFTVKADMDSDLSTGTALVSMYAKCGFFTAALTTFNRMSSRDIVTWNSLINGYAQIGDPYNAIDMFYKLRLSAINPDAGTMVGVVPACALLNDLDQGTCVHGLIVKLGFESDCHVKNALIDMYAKCGSLPSAEFLFNKTDFTNDEVSWNVIIAAYMQNGHAKEAISSFHQMRLENFHPNSVTFVSVLPAAAYLAAFREGMAFHACIIQMGFLSNTLVGNSLIDMYAKCGQLDYSEKLFNEMDHKDTVSWNAMLSGYAVHGHGDRAIALFSLMQESQVQIDSVSFVSVLSACRHAGLVEEGRKIFHSMSDEYHIKPDLEHYACMVDLLGRAGLFDETLGFIKVMPVEPDAGVWGALLGSCRMHSNVKLGEVALDHLVKLEPRNPAHFVVLSSIYAQSGRWADAGKARSKMNDLGLKKTPGCSWVELKNKVHAFRVGDKSHPQLESMHFLWNTLLEKMEKIGYVPDRSCVLQNVEEEDKELFLYSHSERLAITFALLNTQPGSTIQIVKNLRVCADCHTTTKFISKITSRRIIVRDATRFHHFEDGVCSCNDYW</sequence>
<feature type="repeat" description="PPR" evidence="3">
    <location>
        <begin position="194"/>
        <end position="228"/>
    </location>
</feature>
<keyword evidence="6" id="KW-1185">Reference proteome</keyword>
<dbReference type="PANTHER" id="PTHR47926">
    <property type="entry name" value="PENTATRICOPEPTIDE REPEAT-CONTAINING PROTEIN"/>
    <property type="match status" value="1"/>
</dbReference>
<evidence type="ECO:0000256" key="3">
    <source>
        <dbReference type="PROSITE-ProRule" id="PRU00708"/>
    </source>
</evidence>
<dbReference type="FunFam" id="1.25.40.10:FF:000073">
    <property type="entry name" value="Pentatricopeptide repeat-containing protein chloroplastic"/>
    <property type="match status" value="3"/>
</dbReference>
<comment type="similarity">
    <text evidence="1">Belongs to the PPR family. PCMP-H subfamily.</text>
</comment>
<evidence type="ECO:0000259" key="4">
    <source>
        <dbReference type="Pfam" id="PF14432"/>
    </source>
</evidence>
<proteinExistence type="inferred from homology"/>
<evidence type="ECO:0000313" key="6">
    <source>
        <dbReference type="Proteomes" id="UP001168098"/>
    </source>
</evidence>
<dbReference type="Gene3D" id="1.25.40.10">
    <property type="entry name" value="Tetratricopeptide repeat domain"/>
    <property type="match status" value="8"/>
</dbReference>
<protein>
    <recommendedName>
        <fullName evidence="4">DYW domain-containing protein</fullName>
    </recommendedName>
</protein>
<feature type="repeat" description="PPR" evidence="3">
    <location>
        <begin position="698"/>
        <end position="732"/>
    </location>
</feature>
<dbReference type="GO" id="GO:0003723">
    <property type="term" value="F:RNA binding"/>
    <property type="evidence" value="ECO:0007669"/>
    <property type="project" value="InterPro"/>
</dbReference>
<evidence type="ECO:0000256" key="1">
    <source>
        <dbReference type="ARBA" id="ARBA00006643"/>
    </source>
</evidence>
<dbReference type="AlphaFoldDB" id="A0AA38Z867"/>
<dbReference type="Pfam" id="PF14432">
    <property type="entry name" value="DYW_deaminase"/>
    <property type="match status" value="1"/>
</dbReference>
<feature type="repeat" description="PPR" evidence="3">
    <location>
        <begin position="667"/>
        <end position="697"/>
    </location>
</feature>
<comment type="caution">
    <text evidence="5">The sequence shown here is derived from an EMBL/GenBank/DDBJ whole genome shotgun (WGS) entry which is preliminary data.</text>
</comment>
<keyword evidence="2" id="KW-0677">Repeat</keyword>
<dbReference type="Pfam" id="PF01535">
    <property type="entry name" value="PPR"/>
    <property type="match status" value="6"/>
</dbReference>